<dbReference type="InterPro" id="IPR029044">
    <property type="entry name" value="Nucleotide-diphossugar_trans"/>
</dbReference>
<gene>
    <name evidence="1" type="primary">neuA</name>
    <name evidence="1" type="ORF">GCM10011376_00470</name>
</gene>
<keyword evidence="1" id="KW-0808">Transferase</keyword>
<evidence type="ECO:0000313" key="1">
    <source>
        <dbReference type="EMBL" id="GHE14888.1"/>
    </source>
</evidence>
<dbReference type="SUPFAM" id="SSF53448">
    <property type="entry name" value="Nucleotide-diphospho-sugar transferases"/>
    <property type="match status" value="1"/>
</dbReference>
<accession>A0ABQ3HG55</accession>
<dbReference type="InterPro" id="IPR003329">
    <property type="entry name" value="Cytidylyl_trans"/>
</dbReference>
<reference evidence="2" key="1">
    <citation type="journal article" date="2019" name="Int. J. Syst. Evol. Microbiol.">
        <title>The Global Catalogue of Microorganisms (GCM) 10K type strain sequencing project: providing services to taxonomists for standard genome sequencing and annotation.</title>
        <authorList>
            <consortium name="The Broad Institute Genomics Platform"/>
            <consortium name="The Broad Institute Genome Sequencing Center for Infectious Disease"/>
            <person name="Wu L."/>
            <person name="Ma J."/>
        </authorList>
    </citation>
    <scope>NUCLEOTIDE SEQUENCE [LARGE SCALE GENOMIC DNA]</scope>
    <source>
        <strain evidence="2">CGMCC 1.12791</strain>
    </source>
</reference>
<protein>
    <submittedName>
        <fullName evidence="1">Acylneuraminate cytidylyltransferase</fullName>
    </submittedName>
</protein>
<dbReference type="RefSeq" id="WP_191277361.1">
    <property type="nucleotide sequence ID" value="NZ_BNAD01000001.1"/>
</dbReference>
<keyword evidence="1" id="KW-0548">Nucleotidyltransferase</keyword>
<keyword evidence="2" id="KW-1185">Reference proteome</keyword>
<dbReference type="Gene3D" id="3.90.550.10">
    <property type="entry name" value="Spore Coat Polysaccharide Biosynthesis Protein SpsA, Chain A"/>
    <property type="match status" value="1"/>
</dbReference>
<dbReference type="Proteomes" id="UP000597341">
    <property type="component" value="Unassembled WGS sequence"/>
</dbReference>
<dbReference type="InterPro" id="IPR050793">
    <property type="entry name" value="CMP-NeuNAc_synthase"/>
</dbReference>
<proteinExistence type="predicted"/>
<evidence type="ECO:0000313" key="2">
    <source>
        <dbReference type="Proteomes" id="UP000597341"/>
    </source>
</evidence>
<name>A0ABQ3HG55_9ACTN</name>
<organism evidence="1 2">
    <name type="scientific">Nocardioides flavus</name>
    <name type="common">ex Wang et al. 2016</name>
    <dbReference type="NCBI Taxonomy" id="2058780"/>
    <lineage>
        <taxon>Bacteria</taxon>
        <taxon>Bacillati</taxon>
        <taxon>Actinomycetota</taxon>
        <taxon>Actinomycetes</taxon>
        <taxon>Propionibacteriales</taxon>
        <taxon>Nocardioidaceae</taxon>
        <taxon>Nocardioides</taxon>
    </lineage>
</organism>
<dbReference type="Pfam" id="PF02348">
    <property type="entry name" value="CTP_transf_3"/>
    <property type="match status" value="1"/>
</dbReference>
<dbReference type="EMBL" id="BNAD01000001">
    <property type="protein sequence ID" value="GHE14888.1"/>
    <property type="molecule type" value="Genomic_DNA"/>
</dbReference>
<dbReference type="GO" id="GO:0016779">
    <property type="term" value="F:nucleotidyltransferase activity"/>
    <property type="evidence" value="ECO:0007669"/>
    <property type="project" value="UniProtKB-KW"/>
</dbReference>
<comment type="caution">
    <text evidence="1">The sequence shown here is derived from an EMBL/GenBank/DDBJ whole genome shotgun (WGS) entry which is preliminary data.</text>
</comment>
<sequence length="227" mass="24637">MTSVLCVIPARGGSKGVPRKNLLDVGGKPLIAWTIEQALATPGLDVLVSTDDEEIAEVARAAGARVPWLRPAALAQDTTPTEPVVRHAIEQVTAERDRPDAVMLLQATSPVRHDDTLTRALAEFAATGVDSMVGVVEQPPFIWQAGDPPRAAYDVGARPRRQDLTEETRRYRETGSLYVTRTEVYERFDNRLGGRIGLFVMAEDEGVDIDTELDVALAARLLAGGVR</sequence>
<dbReference type="PANTHER" id="PTHR21485:SF3">
    <property type="entry name" value="N-ACYLNEURAMINATE CYTIDYLYLTRANSFERASE"/>
    <property type="match status" value="1"/>
</dbReference>
<dbReference type="CDD" id="cd02513">
    <property type="entry name" value="CMP-NeuAc_Synthase"/>
    <property type="match status" value="1"/>
</dbReference>
<dbReference type="PANTHER" id="PTHR21485">
    <property type="entry name" value="HAD SUPERFAMILY MEMBERS CMAS AND KDSC"/>
    <property type="match status" value="1"/>
</dbReference>